<evidence type="ECO:0008006" key="4">
    <source>
        <dbReference type="Google" id="ProtNLM"/>
    </source>
</evidence>
<feature type="compositionally biased region" description="Low complexity" evidence="1">
    <location>
        <begin position="181"/>
        <end position="195"/>
    </location>
</feature>
<dbReference type="EMBL" id="CP029843">
    <property type="protein sequence ID" value="AWV05975.1"/>
    <property type="molecule type" value="Genomic_DNA"/>
</dbReference>
<dbReference type="RefSeq" id="WP_111265163.1">
    <property type="nucleotide sequence ID" value="NZ_CP029843.1"/>
</dbReference>
<dbReference type="AlphaFoldDB" id="A0A2U9T3M8"/>
<sequence length="206" mass="23404">MARTLIFRVFAPALAIALLGGCISDYAYRGDGGGYYYGRPSVEYRYYGGYGTPYGYSPYGYYPYSYYYRPYYPGYPYYPHRPPHHRPPHRHDDDGGKPPWRDLDRIDRERRARNGSRPPVAVPQWDRGPTTAPPMSRPLPPRRGTPPQAVPRRASPPATSQPPRVQPRTTAPPRVQPRTSAPPVSRPSAPRARAVGNRPRVSEREL</sequence>
<feature type="region of interest" description="Disordered" evidence="1">
    <location>
        <begin position="83"/>
        <end position="102"/>
    </location>
</feature>
<feature type="region of interest" description="Disordered" evidence="1">
    <location>
        <begin position="107"/>
        <end position="206"/>
    </location>
</feature>
<gene>
    <name evidence="2" type="ORF">C9I47_0249</name>
</gene>
<organism evidence="2 3">
    <name type="scientific">Marilutibacter maris</name>
    <dbReference type="NCBI Taxonomy" id="1605891"/>
    <lineage>
        <taxon>Bacteria</taxon>
        <taxon>Pseudomonadati</taxon>
        <taxon>Pseudomonadota</taxon>
        <taxon>Gammaproteobacteria</taxon>
        <taxon>Lysobacterales</taxon>
        <taxon>Lysobacteraceae</taxon>
        <taxon>Marilutibacter</taxon>
    </lineage>
</organism>
<proteinExistence type="predicted"/>
<keyword evidence="3" id="KW-1185">Reference proteome</keyword>
<dbReference type="KEGG" id="lmb:C9I47_0249"/>
<feature type="compositionally biased region" description="Basic and acidic residues" evidence="1">
    <location>
        <begin position="90"/>
        <end position="102"/>
    </location>
</feature>
<accession>A0A2U9T3M8</accession>
<reference evidence="2 3" key="1">
    <citation type="submission" date="2018-05" db="EMBL/GenBank/DDBJ databases">
        <title>The complete genome of Lysobacter maris HZ9B, a marine bacterium antagonistic against terrestrial plant pathogens.</title>
        <authorList>
            <person name="Zhang X.-Q."/>
        </authorList>
    </citation>
    <scope>NUCLEOTIDE SEQUENCE [LARGE SCALE GENOMIC DNA]</scope>
    <source>
        <strain evidence="2 3">HZ9B</strain>
    </source>
</reference>
<dbReference type="PROSITE" id="PS51257">
    <property type="entry name" value="PROKAR_LIPOPROTEIN"/>
    <property type="match status" value="1"/>
</dbReference>
<protein>
    <recommendedName>
        <fullName evidence="4">Lipoprotein</fullName>
    </recommendedName>
</protein>
<name>A0A2U9T3M8_9GAMM</name>
<feature type="compositionally biased region" description="Pro residues" evidence="1">
    <location>
        <begin position="131"/>
        <end position="144"/>
    </location>
</feature>
<dbReference type="Proteomes" id="UP000249447">
    <property type="component" value="Chromosome"/>
</dbReference>
<evidence type="ECO:0000256" key="1">
    <source>
        <dbReference type="SAM" id="MobiDB-lite"/>
    </source>
</evidence>
<evidence type="ECO:0000313" key="2">
    <source>
        <dbReference type="EMBL" id="AWV05975.1"/>
    </source>
</evidence>
<evidence type="ECO:0000313" key="3">
    <source>
        <dbReference type="Proteomes" id="UP000249447"/>
    </source>
</evidence>
<feature type="compositionally biased region" description="Polar residues" evidence="1">
    <location>
        <begin position="157"/>
        <end position="169"/>
    </location>
</feature>